<feature type="transmembrane region" description="Helical" evidence="5">
    <location>
        <begin position="29"/>
        <end position="50"/>
    </location>
</feature>
<dbReference type="Pfam" id="PF13365">
    <property type="entry name" value="Trypsin_2"/>
    <property type="match status" value="1"/>
</dbReference>
<dbReference type="HOGENOM" id="CLU_020120_5_0_9"/>
<dbReference type="Pfam" id="PF13180">
    <property type="entry name" value="PDZ_2"/>
    <property type="match status" value="1"/>
</dbReference>
<keyword evidence="5" id="KW-1133">Transmembrane helix</keyword>
<evidence type="ECO:0000256" key="5">
    <source>
        <dbReference type="SAM" id="Phobius"/>
    </source>
</evidence>
<evidence type="ECO:0000313" key="7">
    <source>
        <dbReference type="EMBL" id="EMZ28818.1"/>
    </source>
</evidence>
<gene>
    <name evidence="7" type="ORF">C823_01845</name>
</gene>
<organism evidence="7 8">
    <name type="scientific">Eubacterium plexicaudatum ASF492</name>
    <dbReference type="NCBI Taxonomy" id="1235802"/>
    <lineage>
        <taxon>Bacteria</taxon>
        <taxon>Bacillati</taxon>
        <taxon>Bacillota</taxon>
        <taxon>Clostridia</taxon>
        <taxon>Eubacteriales</taxon>
        <taxon>Eubacteriaceae</taxon>
        <taxon>Eubacterium</taxon>
    </lineage>
</organism>
<evidence type="ECO:0000256" key="1">
    <source>
        <dbReference type="ARBA" id="ARBA00010541"/>
    </source>
</evidence>
<dbReference type="InterPro" id="IPR001478">
    <property type="entry name" value="PDZ"/>
</dbReference>
<reference evidence="7 8" key="1">
    <citation type="journal article" date="2014" name="Genome Announc.">
        <title>Draft genome sequences of the altered schaedler flora, a defined bacterial community from gnotobiotic mice.</title>
        <authorList>
            <person name="Wannemuehler M.J."/>
            <person name="Overstreet A.M."/>
            <person name="Ward D.V."/>
            <person name="Phillips G.J."/>
        </authorList>
    </citation>
    <scope>NUCLEOTIDE SEQUENCE [LARGE SCALE GENOMIC DNA]</scope>
    <source>
        <strain evidence="7 8">ASF492</strain>
    </source>
</reference>
<comment type="caution">
    <text evidence="7">The sequence shown here is derived from an EMBL/GenBank/DDBJ whole genome shotgun (WGS) entry which is preliminary data.</text>
</comment>
<dbReference type="InterPro" id="IPR009003">
    <property type="entry name" value="Peptidase_S1_PA"/>
</dbReference>
<dbReference type="InterPro" id="IPR043504">
    <property type="entry name" value="Peptidase_S1_PA_chymotrypsin"/>
</dbReference>
<dbReference type="SUPFAM" id="SSF50494">
    <property type="entry name" value="Trypsin-like serine proteases"/>
    <property type="match status" value="1"/>
</dbReference>
<dbReference type="PROSITE" id="PS50106">
    <property type="entry name" value="PDZ"/>
    <property type="match status" value="1"/>
</dbReference>
<dbReference type="Proteomes" id="UP000012589">
    <property type="component" value="Unassembled WGS sequence"/>
</dbReference>
<keyword evidence="2" id="KW-0645">Protease</keyword>
<feature type="region of interest" description="Disordered" evidence="4">
    <location>
        <begin position="72"/>
        <end position="104"/>
    </location>
</feature>
<dbReference type="InterPro" id="IPR001940">
    <property type="entry name" value="Peptidase_S1C"/>
</dbReference>
<evidence type="ECO:0000256" key="3">
    <source>
        <dbReference type="ARBA" id="ARBA00022801"/>
    </source>
</evidence>
<evidence type="ECO:0000313" key="8">
    <source>
        <dbReference type="Proteomes" id="UP000012589"/>
    </source>
</evidence>
<keyword evidence="3" id="KW-0378">Hydrolase</keyword>
<sequence>MPYKNEEQHFIKEKIKDKPVSKKQLVQKGIATIGYAILFGFVSCLVFCALKPKMESWFDPKEDQWVGIPKDTLADGENAENPQTDVEQEETDQTQAKPDHGDKKKETVYITEKKDMTLDDYQILQNELYRIGNKVNQSIVTVTGIKERVDIFDSPYESPGQASGLIIGNNKKELLILTEYQVIEDVKSIRVTFINNDTLDASLIKYDGNTGIAVLGVPVEKIAKTTMDQIETAVLGNSLNLRQGKMVVALGSPLGTNYSILTGNITSVTNTITTEDRNYTVFTTNIVANAKGNGVLINTDGEVIGLVLKSPYIQKEQNTLTAVSISELKEIIELLSNGLNVPYMGVKGSTVTDAISREYNIPKGVYIKEAVVDAPAMMAGLQTGDVIVAIGKEEVLSMEDYQRMILKLKKGDQVKITANRQNTEGYKKFTCTVEVGVLR</sequence>
<dbReference type="PANTHER" id="PTHR22939:SF129">
    <property type="entry name" value="SERINE PROTEASE HTRA2, MITOCHONDRIAL"/>
    <property type="match status" value="1"/>
</dbReference>
<protein>
    <recommendedName>
        <fullName evidence="6">PDZ domain-containing protein</fullName>
    </recommendedName>
</protein>
<dbReference type="STRING" id="1235802.C823_01845"/>
<dbReference type="EMBL" id="AQFT01000057">
    <property type="protein sequence ID" value="EMZ28818.1"/>
    <property type="molecule type" value="Genomic_DNA"/>
</dbReference>
<dbReference type="Gene3D" id="2.30.42.10">
    <property type="match status" value="1"/>
</dbReference>
<proteinExistence type="inferred from homology"/>
<evidence type="ECO:0000256" key="2">
    <source>
        <dbReference type="ARBA" id="ARBA00022670"/>
    </source>
</evidence>
<accession>N2AQT9</accession>
<dbReference type="GO" id="GO:0006508">
    <property type="term" value="P:proteolysis"/>
    <property type="evidence" value="ECO:0007669"/>
    <property type="project" value="UniProtKB-KW"/>
</dbReference>
<comment type="similarity">
    <text evidence="1">Belongs to the peptidase S1C family.</text>
</comment>
<dbReference type="SMART" id="SM00228">
    <property type="entry name" value="PDZ"/>
    <property type="match status" value="1"/>
</dbReference>
<dbReference type="GO" id="GO:0004252">
    <property type="term" value="F:serine-type endopeptidase activity"/>
    <property type="evidence" value="ECO:0007669"/>
    <property type="project" value="InterPro"/>
</dbReference>
<keyword evidence="8" id="KW-1185">Reference proteome</keyword>
<name>N2AQT9_9FIRM</name>
<dbReference type="PRINTS" id="PR00834">
    <property type="entry name" value="PROTEASES2C"/>
</dbReference>
<dbReference type="InterPro" id="IPR036034">
    <property type="entry name" value="PDZ_sf"/>
</dbReference>
<dbReference type="OrthoDB" id="1765023at2"/>
<dbReference type="SUPFAM" id="SSF50156">
    <property type="entry name" value="PDZ domain-like"/>
    <property type="match status" value="1"/>
</dbReference>
<dbReference type="PANTHER" id="PTHR22939">
    <property type="entry name" value="SERINE PROTEASE FAMILY S1C HTRA-RELATED"/>
    <property type="match status" value="1"/>
</dbReference>
<evidence type="ECO:0000259" key="6">
    <source>
        <dbReference type="PROSITE" id="PS50106"/>
    </source>
</evidence>
<dbReference type="PATRIC" id="fig|1235802.3.peg.1954"/>
<feature type="domain" description="PDZ" evidence="6">
    <location>
        <begin position="331"/>
        <end position="422"/>
    </location>
</feature>
<dbReference type="eggNOG" id="COG0265">
    <property type="taxonomic scope" value="Bacteria"/>
</dbReference>
<evidence type="ECO:0000256" key="4">
    <source>
        <dbReference type="SAM" id="MobiDB-lite"/>
    </source>
</evidence>
<keyword evidence="5" id="KW-0472">Membrane</keyword>
<dbReference type="AlphaFoldDB" id="N2AQT9"/>
<keyword evidence="5" id="KW-0812">Transmembrane</keyword>
<dbReference type="Gene3D" id="2.40.10.10">
    <property type="entry name" value="Trypsin-like serine proteases"/>
    <property type="match status" value="2"/>
</dbReference>